<sequence>MWKKMICTIFSVNMVMSRTCISI</sequence>
<dbReference type="EMBL" id="GBRH01225332">
    <property type="protein sequence ID" value="JAD72563.1"/>
    <property type="molecule type" value="Transcribed_RNA"/>
</dbReference>
<name>A0A0A9CDN6_ARUDO</name>
<organism evidence="1">
    <name type="scientific">Arundo donax</name>
    <name type="common">Giant reed</name>
    <name type="synonym">Donax arundinaceus</name>
    <dbReference type="NCBI Taxonomy" id="35708"/>
    <lineage>
        <taxon>Eukaryota</taxon>
        <taxon>Viridiplantae</taxon>
        <taxon>Streptophyta</taxon>
        <taxon>Embryophyta</taxon>
        <taxon>Tracheophyta</taxon>
        <taxon>Spermatophyta</taxon>
        <taxon>Magnoliopsida</taxon>
        <taxon>Liliopsida</taxon>
        <taxon>Poales</taxon>
        <taxon>Poaceae</taxon>
        <taxon>PACMAD clade</taxon>
        <taxon>Arundinoideae</taxon>
        <taxon>Arundineae</taxon>
        <taxon>Arundo</taxon>
    </lineage>
</organism>
<reference evidence="1" key="1">
    <citation type="submission" date="2014-09" db="EMBL/GenBank/DDBJ databases">
        <authorList>
            <person name="Magalhaes I.L.F."/>
            <person name="Oliveira U."/>
            <person name="Santos F.R."/>
            <person name="Vidigal T.H.D.A."/>
            <person name="Brescovit A.D."/>
            <person name="Santos A.J."/>
        </authorList>
    </citation>
    <scope>NUCLEOTIDE SEQUENCE</scope>
    <source>
        <tissue evidence="1">Shoot tissue taken approximately 20 cm above the soil surface</tissue>
    </source>
</reference>
<proteinExistence type="predicted"/>
<reference evidence="1" key="2">
    <citation type="journal article" date="2015" name="Data Brief">
        <title>Shoot transcriptome of the giant reed, Arundo donax.</title>
        <authorList>
            <person name="Barrero R.A."/>
            <person name="Guerrero F.D."/>
            <person name="Moolhuijzen P."/>
            <person name="Goolsby J.A."/>
            <person name="Tidwell J."/>
            <person name="Bellgard S.E."/>
            <person name="Bellgard M.I."/>
        </authorList>
    </citation>
    <scope>NUCLEOTIDE SEQUENCE</scope>
    <source>
        <tissue evidence="1">Shoot tissue taken approximately 20 cm above the soil surface</tissue>
    </source>
</reference>
<accession>A0A0A9CDN6</accession>
<evidence type="ECO:0000313" key="1">
    <source>
        <dbReference type="EMBL" id="JAD72563.1"/>
    </source>
</evidence>
<protein>
    <submittedName>
        <fullName evidence="1">Uncharacterized protein</fullName>
    </submittedName>
</protein>
<dbReference type="AlphaFoldDB" id="A0A0A9CDN6"/>